<gene>
    <name evidence="1" type="ORF">DPMN_125057</name>
</gene>
<evidence type="ECO:0000313" key="2">
    <source>
        <dbReference type="Proteomes" id="UP000828390"/>
    </source>
</evidence>
<reference evidence="1" key="2">
    <citation type="submission" date="2020-11" db="EMBL/GenBank/DDBJ databases">
        <authorList>
            <person name="McCartney M.A."/>
            <person name="Auch B."/>
            <person name="Kono T."/>
            <person name="Mallez S."/>
            <person name="Becker A."/>
            <person name="Gohl D.M."/>
            <person name="Silverstein K.A.T."/>
            <person name="Koren S."/>
            <person name="Bechman K.B."/>
            <person name="Herman A."/>
            <person name="Abrahante J.E."/>
            <person name="Garbe J."/>
        </authorList>
    </citation>
    <scope>NUCLEOTIDE SEQUENCE</scope>
    <source>
        <strain evidence="1">Duluth1</strain>
        <tissue evidence="1">Whole animal</tissue>
    </source>
</reference>
<proteinExistence type="predicted"/>
<sequence>MAAKQHAFEAISKDFDKIRAESQSLTDEVVDLKDRSMRNNLLVFNFDKETLSPIANMKIVPIKSMNSVKGIWQ</sequence>
<dbReference type="Proteomes" id="UP000828390">
    <property type="component" value="Unassembled WGS sequence"/>
</dbReference>
<dbReference type="EMBL" id="JAIWYP010000005">
    <property type="protein sequence ID" value="KAH3823258.1"/>
    <property type="molecule type" value="Genomic_DNA"/>
</dbReference>
<name>A0A9D4GWT1_DREPO</name>
<comment type="caution">
    <text evidence="1">The sequence shown here is derived from an EMBL/GenBank/DDBJ whole genome shotgun (WGS) entry which is preliminary data.</text>
</comment>
<organism evidence="1 2">
    <name type="scientific">Dreissena polymorpha</name>
    <name type="common">Zebra mussel</name>
    <name type="synonym">Mytilus polymorpha</name>
    <dbReference type="NCBI Taxonomy" id="45954"/>
    <lineage>
        <taxon>Eukaryota</taxon>
        <taxon>Metazoa</taxon>
        <taxon>Spiralia</taxon>
        <taxon>Lophotrochozoa</taxon>
        <taxon>Mollusca</taxon>
        <taxon>Bivalvia</taxon>
        <taxon>Autobranchia</taxon>
        <taxon>Heteroconchia</taxon>
        <taxon>Euheterodonta</taxon>
        <taxon>Imparidentia</taxon>
        <taxon>Neoheterodontei</taxon>
        <taxon>Myida</taxon>
        <taxon>Dreissenoidea</taxon>
        <taxon>Dreissenidae</taxon>
        <taxon>Dreissena</taxon>
    </lineage>
</organism>
<reference evidence="1" key="1">
    <citation type="journal article" date="2019" name="bioRxiv">
        <title>The Genome of the Zebra Mussel, Dreissena polymorpha: A Resource for Invasive Species Research.</title>
        <authorList>
            <person name="McCartney M.A."/>
            <person name="Auch B."/>
            <person name="Kono T."/>
            <person name="Mallez S."/>
            <person name="Zhang Y."/>
            <person name="Obille A."/>
            <person name="Becker A."/>
            <person name="Abrahante J.E."/>
            <person name="Garbe J."/>
            <person name="Badalamenti J.P."/>
            <person name="Herman A."/>
            <person name="Mangelson H."/>
            <person name="Liachko I."/>
            <person name="Sullivan S."/>
            <person name="Sone E.D."/>
            <person name="Koren S."/>
            <person name="Silverstein K.A.T."/>
            <person name="Beckman K.B."/>
            <person name="Gohl D.M."/>
        </authorList>
    </citation>
    <scope>NUCLEOTIDE SEQUENCE</scope>
    <source>
        <strain evidence="1">Duluth1</strain>
        <tissue evidence="1">Whole animal</tissue>
    </source>
</reference>
<protein>
    <submittedName>
        <fullName evidence="1">Uncharacterized protein</fullName>
    </submittedName>
</protein>
<evidence type="ECO:0000313" key="1">
    <source>
        <dbReference type="EMBL" id="KAH3823258.1"/>
    </source>
</evidence>
<dbReference type="AlphaFoldDB" id="A0A9D4GWT1"/>
<keyword evidence="2" id="KW-1185">Reference proteome</keyword>
<accession>A0A9D4GWT1</accession>